<proteinExistence type="predicted"/>
<keyword evidence="4" id="KW-1185">Reference proteome</keyword>
<comment type="caution">
    <text evidence="3">The sequence shown here is derived from an EMBL/GenBank/DDBJ whole genome shotgun (WGS) entry which is preliminary data.</text>
</comment>
<dbReference type="SUPFAM" id="SSF48056">
    <property type="entry name" value="Di-copper centre-containing domain"/>
    <property type="match status" value="1"/>
</dbReference>
<dbReference type="InterPro" id="IPR008922">
    <property type="entry name" value="Di-copper_centre_dom_sf"/>
</dbReference>
<evidence type="ECO:0000259" key="2">
    <source>
        <dbReference type="PROSITE" id="PS00498"/>
    </source>
</evidence>
<accession>A0ABT2ABP4</accession>
<dbReference type="PROSITE" id="PS00498">
    <property type="entry name" value="TYROSINASE_2"/>
    <property type="match status" value="1"/>
</dbReference>
<keyword evidence="1" id="KW-0479">Metal-binding</keyword>
<dbReference type="InterPro" id="IPR050316">
    <property type="entry name" value="Tyrosinase/Hemocyanin"/>
</dbReference>
<sequence length="566" mass="62689">MNRPVQHAFSPSRRTLLKTAGLAAGAGMLPFGAPFAQTTARPARYRRYNASGSKTGARMLESYARAVRAMLALPPEDPRNWYRIAMVHTLDCPHGNWWLLPWHRGYLGWFEQICRELSGDPQFALPYWDWTAEQRVPSGMFNDVLDPTNAAYIANAQEFEARLKTALANTDYWTAPGGAFDRNTRYGQLLIRKFRFAEDIMFDIVGDPSGPLFYDQTRARGIRREQPALSAATIDAVSRSTIDAALAAPDFQTFGSLKSANHHTMAGFSVIEGRPHNSIHRCVGSRDCNFMDAQGFMNNFLSPVDPVFFLHHANLDRLWDVWTRKQQLLGLPVLPSGVELRTDLPDEQKSAEEKNTDYYRWAREPVLFFVDSQGRPVTRTRTEDYAWTSAFDYDYEPGTGEDVVRRAASQPRPRLAARRVYTGKVQNRLVAMTRAASATVQLPSSVASQSAGAGSTLVANITLNFSERACDAFVVLLNGPDDPSGIEPGSPFYLATITMIGGHGTCGTLSYALPLADKLGHAANVQALAADGALKLRVLPLHAMMGHHDMAMDNPVELLAVNVESY</sequence>
<organism evidence="3 4">
    <name type="scientific">Massilia norwichensis</name>
    <dbReference type="NCBI Taxonomy" id="1442366"/>
    <lineage>
        <taxon>Bacteria</taxon>
        <taxon>Pseudomonadati</taxon>
        <taxon>Pseudomonadota</taxon>
        <taxon>Betaproteobacteria</taxon>
        <taxon>Burkholderiales</taxon>
        <taxon>Oxalobacteraceae</taxon>
        <taxon>Telluria group</taxon>
        <taxon>Massilia</taxon>
    </lineage>
</organism>
<gene>
    <name evidence="3" type="ORF">NX782_20800</name>
</gene>
<dbReference type="Gene3D" id="1.10.1280.10">
    <property type="entry name" value="Di-copper center containing domain from catechol oxidase"/>
    <property type="match status" value="1"/>
</dbReference>
<dbReference type="PANTHER" id="PTHR11474">
    <property type="entry name" value="TYROSINASE FAMILY MEMBER"/>
    <property type="match status" value="1"/>
</dbReference>
<evidence type="ECO:0000313" key="3">
    <source>
        <dbReference type="EMBL" id="MCS0591635.1"/>
    </source>
</evidence>
<reference evidence="3 4" key="1">
    <citation type="submission" date="2022-08" db="EMBL/GenBank/DDBJ databases">
        <title>Reclassification of Massilia species as members of the genera Telluria, Duganella, Pseudoduganella, Mokoshia gen. nov. and Zemynaea gen. nov. using orthogonal and non-orthogonal genome-based approaches.</title>
        <authorList>
            <person name="Bowman J.P."/>
        </authorList>
    </citation>
    <scope>NUCLEOTIDE SEQUENCE [LARGE SCALE GENOMIC DNA]</scope>
    <source>
        <strain evidence="3 4">LMG 28164</strain>
    </source>
</reference>
<dbReference type="Proteomes" id="UP001205560">
    <property type="component" value="Unassembled WGS sequence"/>
</dbReference>
<dbReference type="PRINTS" id="PR00092">
    <property type="entry name" value="TYROSINASE"/>
</dbReference>
<dbReference type="RefSeq" id="WP_258847404.1">
    <property type="nucleotide sequence ID" value="NZ_JANUGX010000029.1"/>
</dbReference>
<protein>
    <submittedName>
        <fullName evidence="3">Tyrosinase family protein</fullName>
    </submittedName>
</protein>
<dbReference type="InterPro" id="IPR002227">
    <property type="entry name" value="Tyrosinase_Cu-bd"/>
</dbReference>
<dbReference type="InterPro" id="IPR006311">
    <property type="entry name" value="TAT_signal"/>
</dbReference>
<feature type="domain" description="Tyrosinase copper-binding" evidence="2">
    <location>
        <begin position="305"/>
        <end position="316"/>
    </location>
</feature>
<evidence type="ECO:0000256" key="1">
    <source>
        <dbReference type="ARBA" id="ARBA00022723"/>
    </source>
</evidence>
<evidence type="ECO:0000313" key="4">
    <source>
        <dbReference type="Proteomes" id="UP001205560"/>
    </source>
</evidence>
<name>A0ABT2ABP4_9BURK</name>
<dbReference type="Pfam" id="PF00264">
    <property type="entry name" value="Tyrosinase"/>
    <property type="match status" value="1"/>
</dbReference>
<dbReference type="EMBL" id="JANUGX010000029">
    <property type="protein sequence ID" value="MCS0591635.1"/>
    <property type="molecule type" value="Genomic_DNA"/>
</dbReference>
<dbReference type="PROSITE" id="PS51318">
    <property type="entry name" value="TAT"/>
    <property type="match status" value="1"/>
</dbReference>